<dbReference type="AlphaFoldDB" id="A0A0A9DYB0"/>
<accession>A0A0A9DYB0</accession>
<sequence>MGTGWMVSWQCWWPSTAGAAPAAMRVIARRCSTRCPGSPLHHRFRQHELGQVCFFTLRAALWPLRSKILPLLSLVSGFLAQRSRP</sequence>
<evidence type="ECO:0008006" key="3">
    <source>
        <dbReference type="Google" id="ProtNLM"/>
    </source>
</evidence>
<name>A0A0A9DYB0_ARUDO</name>
<dbReference type="EMBL" id="GBRH01205104">
    <property type="protein sequence ID" value="JAD92791.1"/>
    <property type="molecule type" value="Transcribed_RNA"/>
</dbReference>
<proteinExistence type="predicted"/>
<feature type="signal peptide" evidence="1">
    <location>
        <begin position="1"/>
        <end position="19"/>
    </location>
</feature>
<keyword evidence="1" id="KW-0732">Signal</keyword>
<protein>
    <recommendedName>
        <fullName evidence="3">Secreted protein</fullName>
    </recommendedName>
</protein>
<organism evidence="2">
    <name type="scientific">Arundo donax</name>
    <name type="common">Giant reed</name>
    <name type="synonym">Donax arundinaceus</name>
    <dbReference type="NCBI Taxonomy" id="35708"/>
    <lineage>
        <taxon>Eukaryota</taxon>
        <taxon>Viridiplantae</taxon>
        <taxon>Streptophyta</taxon>
        <taxon>Embryophyta</taxon>
        <taxon>Tracheophyta</taxon>
        <taxon>Spermatophyta</taxon>
        <taxon>Magnoliopsida</taxon>
        <taxon>Liliopsida</taxon>
        <taxon>Poales</taxon>
        <taxon>Poaceae</taxon>
        <taxon>PACMAD clade</taxon>
        <taxon>Arundinoideae</taxon>
        <taxon>Arundineae</taxon>
        <taxon>Arundo</taxon>
    </lineage>
</organism>
<evidence type="ECO:0000313" key="2">
    <source>
        <dbReference type="EMBL" id="JAD92791.1"/>
    </source>
</evidence>
<feature type="chain" id="PRO_5002046684" description="Secreted protein" evidence="1">
    <location>
        <begin position="20"/>
        <end position="85"/>
    </location>
</feature>
<evidence type="ECO:0000256" key="1">
    <source>
        <dbReference type="SAM" id="SignalP"/>
    </source>
</evidence>
<reference evidence="2" key="1">
    <citation type="submission" date="2014-09" db="EMBL/GenBank/DDBJ databases">
        <authorList>
            <person name="Magalhaes I.L.F."/>
            <person name="Oliveira U."/>
            <person name="Santos F.R."/>
            <person name="Vidigal T.H.D.A."/>
            <person name="Brescovit A.D."/>
            <person name="Santos A.J."/>
        </authorList>
    </citation>
    <scope>NUCLEOTIDE SEQUENCE</scope>
    <source>
        <tissue evidence="2">Shoot tissue taken approximately 20 cm above the soil surface</tissue>
    </source>
</reference>
<reference evidence="2" key="2">
    <citation type="journal article" date="2015" name="Data Brief">
        <title>Shoot transcriptome of the giant reed, Arundo donax.</title>
        <authorList>
            <person name="Barrero R.A."/>
            <person name="Guerrero F.D."/>
            <person name="Moolhuijzen P."/>
            <person name="Goolsby J.A."/>
            <person name="Tidwell J."/>
            <person name="Bellgard S.E."/>
            <person name="Bellgard M.I."/>
        </authorList>
    </citation>
    <scope>NUCLEOTIDE SEQUENCE</scope>
    <source>
        <tissue evidence="2">Shoot tissue taken approximately 20 cm above the soil surface</tissue>
    </source>
</reference>